<evidence type="ECO:0000313" key="2">
    <source>
        <dbReference type="EMBL" id="SPC33641.1"/>
    </source>
</evidence>
<evidence type="ECO:0000256" key="1">
    <source>
        <dbReference type="SAM" id="Phobius"/>
    </source>
</evidence>
<keyword evidence="3" id="KW-1185">Reference proteome</keyword>
<accession>A0A2K5APR4</accession>
<evidence type="ECO:0000313" key="3">
    <source>
        <dbReference type="Proteomes" id="UP000236248"/>
    </source>
</evidence>
<protein>
    <submittedName>
        <fullName evidence="2">Uncharacterized protein</fullName>
    </submittedName>
</protein>
<dbReference type="AlphaFoldDB" id="A0A2K5APR4"/>
<reference evidence="3" key="1">
    <citation type="submission" date="2018-01" db="EMBL/GenBank/DDBJ databases">
        <authorList>
            <person name="Kerou L M."/>
        </authorList>
    </citation>
    <scope>NUCLEOTIDE SEQUENCE [LARGE SCALE GENOMIC DNA]</scope>
    <source>
        <strain evidence="3">SCU2</strain>
    </source>
</reference>
<keyword evidence="1" id="KW-1133">Transmembrane helix</keyword>
<sequence length="227" mass="25583">MTKKFRFISWEREYKEGIGITKKYILMYAGAFTFLGVAVMLLISTYIMGSIPMFGRAEVTIQAGPSVEYVKRLPEKIKAIEREVGTETCYYHGICGMELFNYDGIAIPIDDSIIAKFPRADEFRKAFKVLEERHLDPDECGGGPLRGSADICDTANMYEFEIGKSDADALKSIMKELALQHGKSKDGRSAVVWDYGLNREIVTQGMVITVKYNDIYYNIGVAIYSMP</sequence>
<gene>
    <name evidence="2" type="ORF">NCAV_0447</name>
</gene>
<proteinExistence type="predicted"/>
<keyword evidence="1" id="KW-0472">Membrane</keyword>
<name>A0A2K5APR4_9ARCH</name>
<keyword evidence="1" id="KW-0812">Transmembrane</keyword>
<organism evidence="2 3">
    <name type="scientific">Candidatus Nitrosocaldus cavascurensis</name>
    <dbReference type="NCBI Taxonomy" id="2058097"/>
    <lineage>
        <taxon>Archaea</taxon>
        <taxon>Nitrososphaerota</taxon>
        <taxon>Nitrososphaeria</taxon>
        <taxon>Candidatus Nitrosocaldales</taxon>
        <taxon>Candidatus Nitrosocaldaceae</taxon>
        <taxon>Candidatus Nitrosocaldus</taxon>
    </lineage>
</organism>
<feature type="transmembrane region" description="Helical" evidence="1">
    <location>
        <begin position="25"/>
        <end position="48"/>
    </location>
</feature>
<dbReference type="Proteomes" id="UP000236248">
    <property type="component" value="Chromosome NCAV"/>
</dbReference>
<dbReference type="EMBL" id="LT981265">
    <property type="protein sequence ID" value="SPC33641.1"/>
    <property type="molecule type" value="Genomic_DNA"/>
</dbReference>
<dbReference type="KEGG" id="ncv:NCAV_0447"/>